<dbReference type="GO" id="GO:0009279">
    <property type="term" value="C:cell outer membrane"/>
    <property type="evidence" value="ECO:0007669"/>
    <property type="project" value="UniProtKB-SubCell"/>
</dbReference>
<name>A0A939K192_9BACT</name>
<organism evidence="8 9">
    <name type="scientific">Fibrella rubiginis</name>
    <dbReference type="NCBI Taxonomy" id="2817060"/>
    <lineage>
        <taxon>Bacteria</taxon>
        <taxon>Pseudomonadati</taxon>
        <taxon>Bacteroidota</taxon>
        <taxon>Cytophagia</taxon>
        <taxon>Cytophagales</taxon>
        <taxon>Spirosomataceae</taxon>
        <taxon>Fibrella</taxon>
    </lineage>
</organism>
<comment type="subcellular location">
    <subcellularLocation>
        <location evidence="1">Cell outer membrane</location>
    </subcellularLocation>
</comment>
<keyword evidence="9" id="KW-1185">Reference proteome</keyword>
<dbReference type="AlphaFoldDB" id="A0A939K192"/>
<dbReference type="GO" id="GO:0015562">
    <property type="term" value="F:efflux transmembrane transporter activity"/>
    <property type="evidence" value="ECO:0007669"/>
    <property type="project" value="InterPro"/>
</dbReference>
<dbReference type="PANTHER" id="PTHR30026:SF20">
    <property type="entry name" value="OUTER MEMBRANE PROTEIN TOLC"/>
    <property type="match status" value="1"/>
</dbReference>
<evidence type="ECO:0000313" key="9">
    <source>
        <dbReference type="Proteomes" id="UP000664034"/>
    </source>
</evidence>
<evidence type="ECO:0000256" key="1">
    <source>
        <dbReference type="ARBA" id="ARBA00004442"/>
    </source>
</evidence>
<dbReference type="Gene3D" id="1.20.1600.10">
    <property type="entry name" value="Outer membrane efflux proteins (OEP)"/>
    <property type="match status" value="1"/>
</dbReference>
<sequence>MALFHRLSQNGGHGECKHVTLTPQIRMTIYQMPFTRFLLAIGLTLTIGTLPTTNLACLAQTLGSAPSAITPGGSATAVSATAGSATNTQANAVQVLGLQQCIDIALKNNITIQQGQLQVESSELQLRQSRFNQLPSVNAFVSQNISSGYNVDPVTYQFVNRTIGSNNVQLNATVPIFQGYQLKNTIRQNKLIRQATEKELAATQNNVALNVIQQYLNVLTGAEQLAIARRQVETSQAQVDRTQKLVNAGAAPEANLFEIRATLANDQLTVVNNQNTVDLAKLALLQAMNLPAGQPFEVEFINLPDPRIEAYELPASEVYNVAKQTQPQLLGADLRVEAARRSIEVARAGLYPRLSLSGSVNTIYSSNGNPKITPTGTIVTTEIGTINVGNASVPVSTTSTGFVRSEYTFLEQLNNNISQGISLNLNIPIFGQRLARTNITNATIQQRNAQLNADNTRLQLRQQIETAYTSLLASSNRYQATEASVISLERAFRAAESRYNAGSINATDYNIAKNRYDIARGQLVQAKYDYVFRVKILDFYQNKPLTFN</sequence>
<keyword evidence="5" id="KW-0812">Transmembrane</keyword>
<dbReference type="InterPro" id="IPR051906">
    <property type="entry name" value="TolC-like"/>
</dbReference>
<evidence type="ECO:0000256" key="4">
    <source>
        <dbReference type="ARBA" id="ARBA00022452"/>
    </source>
</evidence>
<proteinExistence type="inferred from homology"/>
<evidence type="ECO:0000256" key="6">
    <source>
        <dbReference type="ARBA" id="ARBA00023136"/>
    </source>
</evidence>
<comment type="similarity">
    <text evidence="2">Belongs to the outer membrane factor (OMF) (TC 1.B.17) family.</text>
</comment>
<keyword evidence="4" id="KW-1134">Transmembrane beta strand</keyword>
<evidence type="ECO:0000256" key="5">
    <source>
        <dbReference type="ARBA" id="ARBA00022692"/>
    </source>
</evidence>
<dbReference type="InterPro" id="IPR003423">
    <property type="entry name" value="OMP_efflux"/>
</dbReference>
<evidence type="ECO:0000256" key="3">
    <source>
        <dbReference type="ARBA" id="ARBA00022448"/>
    </source>
</evidence>
<evidence type="ECO:0000313" key="8">
    <source>
        <dbReference type="EMBL" id="MBO0935004.1"/>
    </source>
</evidence>
<dbReference type="PANTHER" id="PTHR30026">
    <property type="entry name" value="OUTER MEMBRANE PROTEIN TOLC"/>
    <property type="match status" value="1"/>
</dbReference>
<dbReference type="GO" id="GO:1990281">
    <property type="term" value="C:efflux pump complex"/>
    <property type="evidence" value="ECO:0007669"/>
    <property type="project" value="TreeGrafter"/>
</dbReference>
<evidence type="ECO:0000256" key="7">
    <source>
        <dbReference type="ARBA" id="ARBA00023237"/>
    </source>
</evidence>
<keyword evidence="6" id="KW-0472">Membrane</keyword>
<reference evidence="8" key="1">
    <citation type="submission" date="2021-03" db="EMBL/GenBank/DDBJ databases">
        <title>Fibrella sp. HMF5335 genome sequencing and assembly.</title>
        <authorList>
            <person name="Kang H."/>
            <person name="Kim H."/>
            <person name="Bae S."/>
            <person name="Joh K."/>
        </authorList>
    </citation>
    <scope>NUCLEOTIDE SEQUENCE</scope>
    <source>
        <strain evidence="8">HMF5335</strain>
    </source>
</reference>
<protein>
    <submittedName>
        <fullName evidence="8">TolC family protein</fullName>
    </submittedName>
</protein>
<dbReference type="GO" id="GO:0015288">
    <property type="term" value="F:porin activity"/>
    <property type="evidence" value="ECO:0007669"/>
    <property type="project" value="TreeGrafter"/>
</dbReference>
<accession>A0A939K192</accession>
<dbReference type="EMBL" id="JAFMYV010000001">
    <property type="protein sequence ID" value="MBO0935004.1"/>
    <property type="molecule type" value="Genomic_DNA"/>
</dbReference>
<gene>
    <name evidence="8" type="ORF">J2I47_00455</name>
</gene>
<evidence type="ECO:0000256" key="2">
    <source>
        <dbReference type="ARBA" id="ARBA00007613"/>
    </source>
</evidence>
<keyword evidence="7" id="KW-0998">Cell outer membrane</keyword>
<dbReference type="SUPFAM" id="SSF56954">
    <property type="entry name" value="Outer membrane efflux proteins (OEP)"/>
    <property type="match status" value="1"/>
</dbReference>
<comment type="caution">
    <text evidence="8">The sequence shown here is derived from an EMBL/GenBank/DDBJ whole genome shotgun (WGS) entry which is preliminary data.</text>
</comment>
<keyword evidence="3" id="KW-0813">Transport</keyword>
<dbReference type="Proteomes" id="UP000664034">
    <property type="component" value="Unassembled WGS sequence"/>
</dbReference>
<dbReference type="Pfam" id="PF02321">
    <property type="entry name" value="OEP"/>
    <property type="match status" value="2"/>
</dbReference>